<feature type="compositionally biased region" description="Low complexity" evidence="1">
    <location>
        <begin position="242"/>
        <end position="260"/>
    </location>
</feature>
<name>A0AAD8YFD9_9STRA</name>
<feature type="region of interest" description="Disordered" evidence="1">
    <location>
        <begin position="235"/>
        <end position="305"/>
    </location>
</feature>
<comment type="caution">
    <text evidence="2">The sequence shown here is derived from an EMBL/GenBank/DDBJ whole genome shotgun (WGS) entry which is preliminary data.</text>
</comment>
<keyword evidence="3" id="KW-1185">Reference proteome</keyword>
<reference evidence="2" key="1">
    <citation type="submission" date="2023-06" db="EMBL/GenBank/DDBJ databases">
        <title>Survivors Of The Sea: Transcriptome response of Skeletonema marinoi to long-term dormancy.</title>
        <authorList>
            <person name="Pinder M.I.M."/>
            <person name="Kourtchenko O."/>
            <person name="Robertson E.K."/>
            <person name="Larsson T."/>
            <person name="Maumus F."/>
            <person name="Osuna-Cruz C.M."/>
            <person name="Vancaester E."/>
            <person name="Stenow R."/>
            <person name="Vandepoele K."/>
            <person name="Ploug H."/>
            <person name="Bruchert V."/>
            <person name="Godhe A."/>
            <person name="Topel M."/>
        </authorList>
    </citation>
    <scope>NUCLEOTIDE SEQUENCE</scope>
    <source>
        <strain evidence="2">R05AC</strain>
    </source>
</reference>
<feature type="compositionally biased region" description="Low complexity" evidence="1">
    <location>
        <begin position="267"/>
        <end position="277"/>
    </location>
</feature>
<feature type="compositionally biased region" description="Basic residues" evidence="1">
    <location>
        <begin position="278"/>
        <end position="298"/>
    </location>
</feature>
<protein>
    <submittedName>
        <fullName evidence="2">Uncharacterized protein</fullName>
    </submittedName>
</protein>
<gene>
    <name evidence="2" type="ORF">QTG54_004604</name>
</gene>
<evidence type="ECO:0000256" key="1">
    <source>
        <dbReference type="SAM" id="MobiDB-lite"/>
    </source>
</evidence>
<dbReference type="EMBL" id="JATAAI010000006">
    <property type="protein sequence ID" value="KAK1745313.1"/>
    <property type="molecule type" value="Genomic_DNA"/>
</dbReference>
<dbReference type="AlphaFoldDB" id="A0AAD8YFD9"/>
<dbReference type="Proteomes" id="UP001224775">
    <property type="component" value="Unassembled WGS sequence"/>
</dbReference>
<accession>A0AAD8YFD9</accession>
<sequence length="305" mass="33677">MTTSSDHCSLKSATYAAAVYDSSSSKISCRPRRTKPSPKTVADATNTNKAMVLLSLLTMLCMSPLATAQQECSCAPREYRFRLDFSGTCPPQTPPFPPNDYFGSGVKDYTCSIGDSPVQETVREERNPIRRRLDTLEGEVKVDDTQQGNPIESVLREANKNDGETVRFISSIVTKPEQIPYRITMILRGFNRNQQAIQNTFTIAFTNTCGVPTFTEGERIGWVIFDELIPASDETCPALPLPSRRPSSYYPPRSSGYSSKGSKKSSKATSTYGSSKSGKSKSRKSGKSKSSKRRHRNLRASGLHE</sequence>
<organism evidence="2 3">
    <name type="scientific">Skeletonema marinoi</name>
    <dbReference type="NCBI Taxonomy" id="267567"/>
    <lineage>
        <taxon>Eukaryota</taxon>
        <taxon>Sar</taxon>
        <taxon>Stramenopiles</taxon>
        <taxon>Ochrophyta</taxon>
        <taxon>Bacillariophyta</taxon>
        <taxon>Coscinodiscophyceae</taxon>
        <taxon>Thalassiosirophycidae</taxon>
        <taxon>Thalassiosirales</taxon>
        <taxon>Skeletonemataceae</taxon>
        <taxon>Skeletonema</taxon>
        <taxon>Skeletonema marinoi-dohrnii complex</taxon>
    </lineage>
</organism>
<evidence type="ECO:0000313" key="2">
    <source>
        <dbReference type="EMBL" id="KAK1745313.1"/>
    </source>
</evidence>
<proteinExistence type="predicted"/>
<evidence type="ECO:0000313" key="3">
    <source>
        <dbReference type="Proteomes" id="UP001224775"/>
    </source>
</evidence>